<evidence type="ECO:0000259" key="2">
    <source>
        <dbReference type="Pfam" id="PF12164"/>
    </source>
</evidence>
<dbReference type="Pfam" id="PF12164">
    <property type="entry name" value="SporV_AA"/>
    <property type="match status" value="1"/>
</dbReference>
<dbReference type="RefSeq" id="WP_154581521.1">
    <property type="nucleotide sequence ID" value="NZ_VULP01000040.1"/>
</dbReference>
<feature type="transmembrane region" description="Helical" evidence="1">
    <location>
        <begin position="156"/>
        <end position="173"/>
    </location>
</feature>
<name>A0A6N7YJX3_9FIRM</name>
<evidence type="ECO:0000313" key="4">
    <source>
        <dbReference type="Proteomes" id="UP000433359"/>
    </source>
</evidence>
<proteinExistence type="predicted"/>
<dbReference type="Gene3D" id="2.60.480.10">
    <property type="entry name" value="eubacterium ventriosum atcc domain"/>
    <property type="match status" value="1"/>
</dbReference>
<dbReference type="Proteomes" id="UP000433359">
    <property type="component" value="Unassembled WGS sequence"/>
</dbReference>
<dbReference type="AlphaFoldDB" id="A0A6N7YJX3"/>
<evidence type="ECO:0000256" key="1">
    <source>
        <dbReference type="SAM" id="Phobius"/>
    </source>
</evidence>
<comment type="caution">
    <text evidence="3">The sequence shown here is derived from an EMBL/GenBank/DDBJ whole genome shotgun (WGS) entry which is preliminary data.</text>
</comment>
<gene>
    <name evidence="3" type="ORF">FYJ25_13630</name>
</gene>
<evidence type="ECO:0000313" key="3">
    <source>
        <dbReference type="EMBL" id="MSU83338.1"/>
    </source>
</evidence>
<reference evidence="3 4" key="1">
    <citation type="submission" date="2019-08" db="EMBL/GenBank/DDBJ databases">
        <title>In-depth cultivation of the pig gut microbiome towards novel bacterial diversity and tailored functional studies.</title>
        <authorList>
            <person name="Wylensek D."/>
            <person name="Hitch T.C.A."/>
            <person name="Clavel T."/>
        </authorList>
    </citation>
    <scope>NUCLEOTIDE SEQUENCE [LARGE SCALE GENOMIC DNA]</scope>
    <source>
        <strain evidence="3 4">BSM-383-APC-4H</strain>
    </source>
</reference>
<keyword evidence="1" id="KW-1133">Transmembrane helix</keyword>
<keyword evidence="1" id="KW-0472">Membrane</keyword>
<dbReference type="InterPro" id="IPR021997">
    <property type="entry name" value="SporV_AA"/>
</dbReference>
<keyword evidence="1" id="KW-0812">Transmembrane</keyword>
<accession>A0A6N7YJX3</accession>
<dbReference type="EMBL" id="VULP01000040">
    <property type="protein sequence ID" value="MSU83338.1"/>
    <property type="molecule type" value="Genomic_DNA"/>
</dbReference>
<organism evidence="3 4">
    <name type="scientific">Anaerobutyricum soehngenii</name>
    <dbReference type="NCBI Taxonomy" id="105843"/>
    <lineage>
        <taxon>Bacteria</taxon>
        <taxon>Bacillati</taxon>
        <taxon>Bacillota</taxon>
        <taxon>Clostridia</taxon>
        <taxon>Lachnospirales</taxon>
        <taxon>Lachnospiraceae</taxon>
        <taxon>Anaerobutyricum</taxon>
    </lineage>
</organism>
<feature type="transmembrane region" description="Helical" evidence="1">
    <location>
        <begin position="108"/>
        <end position="126"/>
    </location>
</feature>
<protein>
    <recommendedName>
        <fullName evidence="2">Stage V sporulation protein AA domain-containing protein</fullName>
    </recommendedName>
</protein>
<dbReference type="InterPro" id="IPR038548">
    <property type="entry name" value="SporV_AA_N_sf"/>
</dbReference>
<feature type="domain" description="Stage V sporulation protein AA" evidence="2">
    <location>
        <begin position="6"/>
        <end position="95"/>
    </location>
</feature>
<sequence>MSMEKTIIYLKAEQSSYVDHEMIHIGDIASVYCGDKKKEEEIRNIILYEFDENKEKEGRIFLSILLVIEKISEQIPCGEVRNVGELDMVVYYKSKNAENKKWVQTAKILFIGATCFFGTGITVMGYNNDVDMAKVFGQLYRTFVGQKPDGPTFVELFYSIGLALGVFLFFNHVPGKKVTNEPTPIQVQMRLYEQDVNQTFLLGASRKGEELDVAGNSRDQ</sequence>